<evidence type="ECO:0000313" key="2">
    <source>
        <dbReference type="Proteomes" id="UP000238479"/>
    </source>
</evidence>
<reference evidence="1 2" key="1">
    <citation type="journal article" date="2018" name="Nat. Genet.">
        <title>The Rosa genome provides new insights in the design of modern roses.</title>
        <authorList>
            <person name="Bendahmane M."/>
        </authorList>
    </citation>
    <scope>NUCLEOTIDE SEQUENCE [LARGE SCALE GENOMIC DNA]</scope>
    <source>
        <strain evidence="2">cv. Old Blush</strain>
    </source>
</reference>
<dbReference type="Gramene" id="PRQ51394">
    <property type="protein sequence ID" value="PRQ51394"/>
    <property type="gene ID" value="RchiOBHm_Chr2g0143891"/>
</dbReference>
<evidence type="ECO:0000313" key="1">
    <source>
        <dbReference type="EMBL" id="PRQ51394.1"/>
    </source>
</evidence>
<proteinExistence type="predicted"/>
<keyword evidence="2" id="KW-1185">Reference proteome</keyword>
<gene>
    <name evidence="1" type="ORF">RchiOBHm_Chr2g0143891</name>
</gene>
<accession>A0A2P6RYA7</accession>
<comment type="caution">
    <text evidence="1">The sequence shown here is derived from an EMBL/GenBank/DDBJ whole genome shotgun (WGS) entry which is preliminary data.</text>
</comment>
<dbReference type="AlphaFoldDB" id="A0A2P6RYA7"/>
<name>A0A2P6RYA7_ROSCH</name>
<dbReference type="Proteomes" id="UP000238479">
    <property type="component" value="Chromosome 2"/>
</dbReference>
<organism evidence="1 2">
    <name type="scientific">Rosa chinensis</name>
    <name type="common">China rose</name>
    <dbReference type="NCBI Taxonomy" id="74649"/>
    <lineage>
        <taxon>Eukaryota</taxon>
        <taxon>Viridiplantae</taxon>
        <taxon>Streptophyta</taxon>
        <taxon>Embryophyta</taxon>
        <taxon>Tracheophyta</taxon>
        <taxon>Spermatophyta</taxon>
        <taxon>Magnoliopsida</taxon>
        <taxon>eudicotyledons</taxon>
        <taxon>Gunneridae</taxon>
        <taxon>Pentapetalae</taxon>
        <taxon>rosids</taxon>
        <taxon>fabids</taxon>
        <taxon>Rosales</taxon>
        <taxon>Rosaceae</taxon>
        <taxon>Rosoideae</taxon>
        <taxon>Rosoideae incertae sedis</taxon>
        <taxon>Rosa</taxon>
    </lineage>
</organism>
<dbReference type="EMBL" id="PDCK01000040">
    <property type="protein sequence ID" value="PRQ51394.1"/>
    <property type="molecule type" value="Genomic_DNA"/>
</dbReference>
<protein>
    <submittedName>
        <fullName evidence="1">Uncharacterized protein</fullName>
    </submittedName>
</protein>
<sequence>MFRVNILKNTSSGLLKMVLSIIYGQKQMMISKVCRLSLSTQSKILEKMTVYFV</sequence>